<name>A0A0A8ZUK5_ARUDO</name>
<evidence type="ECO:0000313" key="2">
    <source>
        <dbReference type="EMBL" id="JAD43064.1"/>
    </source>
</evidence>
<sequence>MLGAAGDRAAASRNCARGPRRATAGKGKRSGLGCCENTAIN</sequence>
<reference evidence="2" key="1">
    <citation type="submission" date="2014-09" db="EMBL/GenBank/DDBJ databases">
        <authorList>
            <person name="Magalhaes I.L.F."/>
            <person name="Oliveira U."/>
            <person name="Santos F.R."/>
            <person name="Vidigal T.H.D.A."/>
            <person name="Brescovit A.D."/>
            <person name="Santos A.J."/>
        </authorList>
    </citation>
    <scope>NUCLEOTIDE SEQUENCE</scope>
    <source>
        <tissue evidence="2">Shoot tissue taken approximately 20 cm above the soil surface</tissue>
    </source>
</reference>
<accession>A0A0A8ZUK5</accession>
<feature type="region of interest" description="Disordered" evidence="1">
    <location>
        <begin position="1"/>
        <end position="41"/>
    </location>
</feature>
<proteinExistence type="predicted"/>
<reference evidence="2" key="2">
    <citation type="journal article" date="2015" name="Data Brief">
        <title>Shoot transcriptome of the giant reed, Arundo donax.</title>
        <authorList>
            <person name="Barrero R.A."/>
            <person name="Guerrero F.D."/>
            <person name="Moolhuijzen P."/>
            <person name="Goolsby J.A."/>
            <person name="Tidwell J."/>
            <person name="Bellgard S.E."/>
            <person name="Bellgard M.I."/>
        </authorList>
    </citation>
    <scope>NUCLEOTIDE SEQUENCE</scope>
    <source>
        <tissue evidence="2">Shoot tissue taken approximately 20 cm above the soil surface</tissue>
    </source>
</reference>
<dbReference type="EMBL" id="GBRH01254831">
    <property type="protein sequence ID" value="JAD43064.1"/>
    <property type="molecule type" value="Transcribed_RNA"/>
</dbReference>
<organism evidence="2">
    <name type="scientific">Arundo donax</name>
    <name type="common">Giant reed</name>
    <name type="synonym">Donax arundinaceus</name>
    <dbReference type="NCBI Taxonomy" id="35708"/>
    <lineage>
        <taxon>Eukaryota</taxon>
        <taxon>Viridiplantae</taxon>
        <taxon>Streptophyta</taxon>
        <taxon>Embryophyta</taxon>
        <taxon>Tracheophyta</taxon>
        <taxon>Spermatophyta</taxon>
        <taxon>Magnoliopsida</taxon>
        <taxon>Liliopsida</taxon>
        <taxon>Poales</taxon>
        <taxon>Poaceae</taxon>
        <taxon>PACMAD clade</taxon>
        <taxon>Arundinoideae</taxon>
        <taxon>Arundineae</taxon>
        <taxon>Arundo</taxon>
    </lineage>
</organism>
<protein>
    <submittedName>
        <fullName evidence="2">Uncharacterized protein</fullName>
    </submittedName>
</protein>
<evidence type="ECO:0000256" key="1">
    <source>
        <dbReference type="SAM" id="MobiDB-lite"/>
    </source>
</evidence>
<dbReference type="AlphaFoldDB" id="A0A0A8ZUK5"/>